<dbReference type="EMBL" id="PKMI01000043">
    <property type="protein sequence ID" value="RBA11824.1"/>
    <property type="molecule type" value="Genomic_DNA"/>
</dbReference>
<dbReference type="Proteomes" id="UP000251714">
    <property type="component" value="Unassembled WGS sequence"/>
</dbReference>
<dbReference type="InterPro" id="IPR000719">
    <property type="entry name" value="Prot_kinase_dom"/>
</dbReference>
<evidence type="ECO:0000256" key="1">
    <source>
        <dbReference type="SAM" id="MobiDB-lite"/>
    </source>
</evidence>
<dbReference type="AlphaFoldDB" id="A0A365MTD8"/>
<dbReference type="SUPFAM" id="SSF56112">
    <property type="entry name" value="Protein kinase-like (PK-like)"/>
    <property type="match status" value="1"/>
</dbReference>
<sequence length="386" mass="43202">MMTRLGSIVRLLRKPLPLYFGSSDRRRPAKPGMTLPSISIDGPWSMWTYCGASRQQIGSRDARLRTRQNGGKGLYALRSGHAPDACRRRTGHSRQPMTAKMTMMTSPSPTSKPTVGRSGLTTSTDVGSSEMQEHDGSTASQKGTIVRPNIQDRPYCTHECLRGLAFGGPIDEKCPNLANHDSMHITLREFLRLAKVQLAVDRGKDADCVPLYLSGSRGSLFKFRLSCHGYTLVAKGVEAVDTKHLRYENKIYSHVQDLQGKFVPVCLGVVHLIKPYYYDSVVYEDLMFLSYGGRPVLRSLGEVNADITNEILVGLARLHQYGVLHHDAEPRNVLYDKRTGRCMIVDLMLAEFHGRQPLGPINVNGRNRKRKWVPIKHEKDVFAVEA</sequence>
<evidence type="ECO:0000313" key="3">
    <source>
        <dbReference type="EMBL" id="RBA11824.1"/>
    </source>
</evidence>
<dbReference type="InterPro" id="IPR011009">
    <property type="entry name" value="Kinase-like_dom_sf"/>
</dbReference>
<feature type="compositionally biased region" description="Polar residues" evidence="1">
    <location>
        <begin position="103"/>
        <end position="130"/>
    </location>
</feature>
<feature type="domain" description="Protein kinase" evidence="2">
    <location>
        <begin position="206"/>
        <end position="386"/>
    </location>
</feature>
<dbReference type="GO" id="GO:0005524">
    <property type="term" value="F:ATP binding"/>
    <property type="evidence" value="ECO:0007669"/>
    <property type="project" value="InterPro"/>
</dbReference>
<organism evidence="3 4">
    <name type="scientific">Gibberella intermedia</name>
    <name type="common">Bulb rot disease fungus</name>
    <name type="synonym">Fusarium proliferatum</name>
    <dbReference type="NCBI Taxonomy" id="948311"/>
    <lineage>
        <taxon>Eukaryota</taxon>
        <taxon>Fungi</taxon>
        <taxon>Dikarya</taxon>
        <taxon>Ascomycota</taxon>
        <taxon>Pezizomycotina</taxon>
        <taxon>Sordariomycetes</taxon>
        <taxon>Hypocreomycetidae</taxon>
        <taxon>Hypocreales</taxon>
        <taxon>Nectriaceae</taxon>
        <taxon>Fusarium</taxon>
        <taxon>Fusarium fujikuroi species complex</taxon>
    </lineage>
</organism>
<dbReference type="PROSITE" id="PS50011">
    <property type="entry name" value="PROTEIN_KINASE_DOM"/>
    <property type="match status" value="1"/>
</dbReference>
<evidence type="ECO:0000313" key="4">
    <source>
        <dbReference type="Proteomes" id="UP000251714"/>
    </source>
</evidence>
<dbReference type="Gene3D" id="1.10.510.10">
    <property type="entry name" value="Transferase(Phosphotransferase) domain 1"/>
    <property type="match status" value="1"/>
</dbReference>
<dbReference type="GO" id="GO:0004672">
    <property type="term" value="F:protein kinase activity"/>
    <property type="evidence" value="ECO:0007669"/>
    <property type="project" value="InterPro"/>
</dbReference>
<accession>A0A365MTD8</accession>
<evidence type="ECO:0000259" key="2">
    <source>
        <dbReference type="PROSITE" id="PS50011"/>
    </source>
</evidence>
<feature type="region of interest" description="Disordered" evidence="1">
    <location>
        <begin position="102"/>
        <end position="140"/>
    </location>
</feature>
<name>A0A365MTD8_GIBIN</name>
<comment type="caution">
    <text evidence="3">The sequence shown here is derived from an EMBL/GenBank/DDBJ whole genome shotgun (WGS) entry which is preliminary data.</text>
</comment>
<reference evidence="3 4" key="1">
    <citation type="submission" date="2017-12" db="EMBL/GenBank/DDBJ databases">
        <title>Genome sequence of the mycotoxigenic crop pathogen Fusarium proliferatum, strain ITEM 2341 from Date Palm.</title>
        <authorList>
            <person name="Almiman B.F."/>
            <person name="Shittu T.A."/>
            <person name="Muthumeenakshi S."/>
            <person name="Baroncelli R."/>
            <person name="Sreenivasaprasada S."/>
        </authorList>
    </citation>
    <scope>NUCLEOTIDE SEQUENCE [LARGE SCALE GENOMIC DNA]</scope>
    <source>
        <strain evidence="3 4">ITEM 2341</strain>
    </source>
</reference>
<protein>
    <recommendedName>
        <fullName evidence="2">Protein kinase domain-containing protein</fullName>
    </recommendedName>
</protein>
<proteinExistence type="predicted"/>
<gene>
    <name evidence="3" type="ORF">FPRO05_14212</name>
</gene>